<sequence length="114" mass="12954">MNWLVVELASIYSESAPTRPPQRSAIQRRPRLPTLQPRLPALHVTISNLRTRFIVIFTVSANDPAVTWTTWKLTAYAPPTAVAASSARIHCTYLSRQTLHLNMRPWSHSLLVLR</sequence>
<proteinExistence type="predicted"/>
<dbReference type="EMBL" id="JARK01001422">
    <property type="protein sequence ID" value="EYC04776.1"/>
    <property type="molecule type" value="Genomic_DNA"/>
</dbReference>
<dbReference type="Proteomes" id="UP000024635">
    <property type="component" value="Unassembled WGS sequence"/>
</dbReference>
<keyword evidence="2" id="KW-1185">Reference proteome</keyword>
<gene>
    <name evidence="1" type="primary">Acey_s0086.g1985</name>
    <name evidence="1" type="ORF">Y032_0086g1985</name>
</gene>
<accession>A0A016TPV8</accession>
<evidence type="ECO:0000313" key="2">
    <source>
        <dbReference type="Proteomes" id="UP000024635"/>
    </source>
</evidence>
<reference evidence="2" key="1">
    <citation type="journal article" date="2015" name="Nat. Genet.">
        <title>The genome and transcriptome of the zoonotic hookworm Ancylostoma ceylanicum identify infection-specific gene families.</title>
        <authorList>
            <person name="Schwarz E.M."/>
            <person name="Hu Y."/>
            <person name="Antoshechkin I."/>
            <person name="Miller M.M."/>
            <person name="Sternberg P.W."/>
            <person name="Aroian R.V."/>
        </authorList>
    </citation>
    <scope>NUCLEOTIDE SEQUENCE</scope>
    <source>
        <strain evidence="2">HY135</strain>
    </source>
</reference>
<name>A0A016TPV8_9BILA</name>
<organism evidence="1 2">
    <name type="scientific">Ancylostoma ceylanicum</name>
    <dbReference type="NCBI Taxonomy" id="53326"/>
    <lineage>
        <taxon>Eukaryota</taxon>
        <taxon>Metazoa</taxon>
        <taxon>Ecdysozoa</taxon>
        <taxon>Nematoda</taxon>
        <taxon>Chromadorea</taxon>
        <taxon>Rhabditida</taxon>
        <taxon>Rhabditina</taxon>
        <taxon>Rhabditomorpha</taxon>
        <taxon>Strongyloidea</taxon>
        <taxon>Ancylostomatidae</taxon>
        <taxon>Ancylostomatinae</taxon>
        <taxon>Ancylostoma</taxon>
    </lineage>
</organism>
<dbReference type="AlphaFoldDB" id="A0A016TPV8"/>
<comment type="caution">
    <text evidence="1">The sequence shown here is derived from an EMBL/GenBank/DDBJ whole genome shotgun (WGS) entry which is preliminary data.</text>
</comment>
<evidence type="ECO:0000313" key="1">
    <source>
        <dbReference type="EMBL" id="EYC04776.1"/>
    </source>
</evidence>
<protein>
    <submittedName>
        <fullName evidence="1">Uncharacterized protein</fullName>
    </submittedName>
</protein>